<dbReference type="OrthoDB" id="3251442at2759"/>
<protein>
    <submittedName>
        <fullName evidence="1">Uncharacterized protein</fullName>
    </submittedName>
</protein>
<sequence length="187" mass="21760">ELDVDDVSLLRAWNWKTTHNITDAAFDDLGSTFPHYSNLPKAKAARRRIEFLAKFKATYQQCCVNSCINYVGPNEDLDKCPYCKQLRYNAQGKPRKVWRPIPIIPQLRAYYRNPTITEQMKYRHNFEHKVGIIQDVYDGIVYNTLRETYVEVGGIPRDYKFFSQETDVALGFATDGFNIWKNGQSTC</sequence>
<feature type="non-terminal residue" evidence="1">
    <location>
        <position position="187"/>
    </location>
</feature>
<keyword evidence="2" id="KW-1185">Reference proteome</keyword>
<reference evidence="1 2" key="1">
    <citation type="submission" date="2020-07" db="EMBL/GenBank/DDBJ databases">
        <title>Comparative genomics of pyrophilous fungi reveals a link between fire events and developmental genes.</title>
        <authorList>
            <consortium name="DOE Joint Genome Institute"/>
            <person name="Steindorff A.S."/>
            <person name="Carver A."/>
            <person name="Calhoun S."/>
            <person name="Stillman K."/>
            <person name="Liu H."/>
            <person name="Lipzen A."/>
            <person name="Pangilinan J."/>
            <person name="Labutti K."/>
            <person name="Bruns T.D."/>
            <person name="Grigoriev I.V."/>
        </authorList>
    </citation>
    <scope>NUCLEOTIDE SEQUENCE [LARGE SCALE GENOMIC DNA]</scope>
    <source>
        <strain evidence="1 2">CBS 144469</strain>
    </source>
</reference>
<gene>
    <name evidence="1" type="ORF">DFP72DRAFT_760064</name>
</gene>
<feature type="non-terminal residue" evidence="1">
    <location>
        <position position="1"/>
    </location>
</feature>
<dbReference type="AlphaFoldDB" id="A0A8H6HJB8"/>
<proteinExistence type="predicted"/>
<accession>A0A8H6HJB8</accession>
<evidence type="ECO:0000313" key="1">
    <source>
        <dbReference type="EMBL" id="KAF6747415.1"/>
    </source>
</evidence>
<name>A0A8H6HJB8_9AGAR</name>
<comment type="caution">
    <text evidence="1">The sequence shown here is derived from an EMBL/GenBank/DDBJ whole genome shotgun (WGS) entry which is preliminary data.</text>
</comment>
<organism evidence="1 2">
    <name type="scientific">Ephemerocybe angulata</name>
    <dbReference type="NCBI Taxonomy" id="980116"/>
    <lineage>
        <taxon>Eukaryota</taxon>
        <taxon>Fungi</taxon>
        <taxon>Dikarya</taxon>
        <taxon>Basidiomycota</taxon>
        <taxon>Agaricomycotina</taxon>
        <taxon>Agaricomycetes</taxon>
        <taxon>Agaricomycetidae</taxon>
        <taxon>Agaricales</taxon>
        <taxon>Agaricineae</taxon>
        <taxon>Psathyrellaceae</taxon>
        <taxon>Ephemerocybe</taxon>
    </lineage>
</organism>
<dbReference type="Proteomes" id="UP000521943">
    <property type="component" value="Unassembled WGS sequence"/>
</dbReference>
<dbReference type="EMBL" id="JACGCI010000081">
    <property type="protein sequence ID" value="KAF6747415.1"/>
    <property type="molecule type" value="Genomic_DNA"/>
</dbReference>
<evidence type="ECO:0000313" key="2">
    <source>
        <dbReference type="Proteomes" id="UP000521943"/>
    </source>
</evidence>